<organism evidence="1 2">
    <name type="scientific">Azospirillum brasilense</name>
    <dbReference type="NCBI Taxonomy" id="192"/>
    <lineage>
        <taxon>Bacteria</taxon>
        <taxon>Pseudomonadati</taxon>
        <taxon>Pseudomonadota</taxon>
        <taxon>Alphaproteobacteria</taxon>
        <taxon>Rhodospirillales</taxon>
        <taxon>Azospirillaceae</taxon>
        <taxon>Azospirillum</taxon>
    </lineage>
</organism>
<proteinExistence type="predicted"/>
<keyword evidence="1" id="KW-0614">Plasmid</keyword>
<name>A0A4D8QGW5_AZOBR</name>
<protein>
    <submittedName>
        <fullName evidence="1">Uncharacterized protein</fullName>
    </submittedName>
</protein>
<evidence type="ECO:0000313" key="2">
    <source>
        <dbReference type="Proteomes" id="UP000298596"/>
    </source>
</evidence>
<accession>A0A4D8QGW5</accession>
<gene>
    <name evidence="1" type="ORF">D3867_36925</name>
</gene>
<dbReference type="AlphaFoldDB" id="A0A4D8QGW5"/>
<sequence length="223" mass="24762">MSTAITQPKSTVPAAPGDPYVLAAEREHPVTRWKVAEYRLGVIDEVAMGFERFRTDDLITDPRDEVPDLLDAIKTGKTAVEDVDGEIEWWNEWGQRKHEALASFNRRASKSLQEEIGHRLVAEGDYEASVMIIERAVEALDAADRAKNADSFDTLLAALKDFDEACLSGVEPDVYGLNLMDLPTFGGNQPADTGDIYSWDETRVLSCADGRWAIGEREDGDEE</sequence>
<reference evidence="1 2" key="1">
    <citation type="submission" date="2018-09" db="EMBL/GenBank/DDBJ databases">
        <title>Whole genome based analysis of evolution and adaptive divergence in Indian and Brazilian strains of Azospirillum brasilense.</title>
        <authorList>
            <person name="Singh C."/>
            <person name="Tripathi A.K."/>
        </authorList>
    </citation>
    <scope>NUCLEOTIDE SEQUENCE [LARGE SCALE GENOMIC DNA]</scope>
    <source>
        <strain evidence="1 2">MTCC4036</strain>
        <plasmid evidence="1 2">p7</plasmid>
    </source>
</reference>
<dbReference type="EMBL" id="CP032337">
    <property type="protein sequence ID" value="QCO07470.1"/>
    <property type="molecule type" value="Genomic_DNA"/>
</dbReference>
<evidence type="ECO:0000313" key="1">
    <source>
        <dbReference type="EMBL" id="QCO07470.1"/>
    </source>
</evidence>
<dbReference type="Proteomes" id="UP000298596">
    <property type="component" value="Plasmid p7"/>
</dbReference>
<geneLocation type="plasmid" evidence="1 2">
    <name>p7</name>
</geneLocation>